<dbReference type="InterPro" id="IPR023058">
    <property type="entry name" value="PPIase_PpiC_CS"/>
</dbReference>
<dbReference type="PROSITE" id="PS50198">
    <property type="entry name" value="PPIC_PPIASE_2"/>
    <property type="match status" value="2"/>
</dbReference>
<dbReference type="InterPro" id="IPR027304">
    <property type="entry name" value="Trigger_fact/SurA_dom_sf"/>
</dbReference>
<comment type="subcellular location">
    <subcellularLocation>
        <location evidence="7">Periplasm</location>
    </subcellularLocation>
    <text evidence="7">Is capable of associating with the outer membrane.</text>
</comment>
<dbReference type="InterPro" id="IPR023034">
    <property type="entry name" value="PPIase_SurA"/>
</dbReference>
<keyword evidence="3 7" id="KW-0574">Periplasm</keyword>
<evidence type="ECO:0000256" key="3">
    <source>
        <dbReference type="ARBA" id="ARBA00022764"/>
    </source>
</evidence>
<dbReference type="InterPro" id="IPR015391">
    <property type="entry name" value="SurA_N"/>
</dbReference>
<proteinExistence type="inferred from homology"/>
<dbReference type="EMBL" id="DWUQ01000186">
    <property type="protein sequence ID" value="HJD45138.1"/>
    <property type="molecule type" value="Genomic_DNA"/>
</dbReference>
<dbReference type="SUPFAM" id="SSF54534">
    <property type="entry name" value="FKBP-like"/>
    <property type="match status" value="2"/>
</dbReference>
<evidence type="ECO:0000256" key="6">
    <source>
        <dbReference type="ARBA" id="ARBA00023235"/>
    </source>
</evidence>
<evidence type="ECO:0000259" key="8">
    <source>
        <dbReference type="PROSITE" id="PS50198"/>
    </source>
</evidence>
<dbReference type="SUPFAM" id="SSF109998">
    <property type="entry name" value="Triger factor/SurA peptide-binding domain-like"/>
    <property type="match status" value="1"/>
</dbReference>
<dbReference type="Pfam" id="PF09312">
    <property type="entry name" value="SurA_N"/>
    <property type="match status" value="1"/>
</dbReference>
<gene>
    <name evidence="7" type="primary">surA</name>
    <name evidence="9" type="ORF">H9906_08970</name>
</gene>
<dbReference type="EC" id="5.2.1.8" evidence="7"/>
<reference evidence="9" key="2">
    <citation type="submission" date="2021-04" db="EMBL/GenBank/DDBJ databases">
        <authorList>
            <person name="Gilroy R."/>
        </authorList>
    </citation>
    <scope>NUCLEOTIDE SEQUENCE</scope>
    <source>
        <strain evidence="9">9264</strain>
    </source>
</reference>
<dbReference type="GO" id="GO:0051082">
    <property type="term" value="F:unfolded protein binding"/>
    <property type="evidence" value="ECO:0007669"/>
    <property type="project" value="UniProtKB-UniRule"/>
</dbReference>
<keyword evidence="6 7" id="KW-0413">Isomerase</keyword>
<dbReference type="Gene3D" id="1.10.4030.10">
    <property type="entry name" value="Porin chaperone SurA, peptide-binding domain"/>
    <property type="match status" value="1"/>
</dbReference>
<dbReference type="PROSITE" id="PS01096">
    <property type="entry name" value="PPIC_PPIASE_1"/>
    <property type="match status" value="1"/>
</dbReference>
<dbReference type="Pfam" id="PF00639">
    <property type="entry name" value="Rotamase"/>
    <property type="match status" value="2"/>
</dbReference>
<dbReference type="GO" id="GO:0003755">
    <property type="term" value="F:peptidyl-prolyl cis-trans isomerase activity"/>
    <property type="evidence" value="ECO:0007669"/>
    <property type="project" value="UniProtKB-UniRule"/>
</dbReference>
<keyword evidence="2 7" id="KW-0677">Repeat</keyword>
<feature type="signal peptide" evidence="7">
    <location>
        <begin position="1"/>
        <end position="28"/>
    </location>
</feature>
<feature type="domain" description="PpiC" evidence="8">
    <location>
        <begin position="198"/>
        <end position="299"/>
    </location>
</feature>
<keyword evidence="1 7" id="KW-0732">Signal</keyword>
<feature type="chain" id="PRO_5039773838" description="Chaperone SurA" evidence="7">
    <location>
        <begin position="29"/>
        <end position="476"/>
    </location>
</feature>
<feature type="domain" description="PpiC" evidence="8">
    <location>
        <begin position="323"/>
        <end position="421"/>
    </location>
</feature>
<dbReference type="HAMAP" id="MF_01183">
    <property type="entry name" value="Chaperone_SurA"/>
    <property type="match status" value="1"/>
</dbReference>
<evidence type="ECO:0000256" key="5">
    <source>
        <dbReference type="ARBA" id="ARBA00023186"/>
    </source>
</evidence>
<evidence type="ECO:0000256" key="4">
    <source>
        <dbReference type="ARBA" id="ARBA00023110"/>
    </source>
</evidence>
<accession>A0A9D2U9S5</accession>
<dbReference type="Proteomes" id="UP000823889">
    <property type="component" value="Unassembled WGS sequence"/>
</dbReference>
<keyword evidence="4 7" id="KW-0697">Rotamase</keyword>
<protein>
    <recommendedName>
        <fullName evidence="7">Chaperone SurA</fullName>
    </recommendedName>
    <alternativeName>
        <fullName evidence="7">Peptidyl-prolyl cis-trans isomerase SurA</fullName>
        <shortName evidence="7">PPIase SurA</shortName>
        <ecNumber evidence="7">5.2.1.8</ecNumber>
    </alternativeName>
    <alternativeName>
        <fullName evidence="7">Rotamase SurA</fullName>
    </alternativeName>
</protein>
<dbReference type="GO" id="GO:0050821">
    <property type="term" value="P:protein stabilization"/>
    <property type="evidence" value="ECO:0007669"/>
    <property type="project" value="InterPro"/>
</dbReference>
<dbReference type="InterPro" id="IPR050280">
    <property type="entry name" value="OMP_Chaperone_SurA"/>
</dbReference>
<evidence type="ECO:0000256" key="2">
    <source>
        <dbReference type="ARBA" id="ARBA00022737"/>
    </source>
</evidence>
<dbReference type="GO" id="GO:0006457">
    <property type="term" value="P:protein folding"/>
    <property type="evidence" value="ECO:0007669"/>
    <property type="project" value="UniProtKB-UniRule"/>
</dbReference>
<dbReference type="InterPro" id="IPR046357">
    <property type="entry name" value="PPIase_dom_sf"/>
</dbReference>
<dbReference type="GO" id="GO:0043165">
    <property type="term" value="P:Gram-negative-bacterium-type cell outer membrane assembly"/>
    <property type="evidence" value="ECO:0007669"/>
    <property type="project" value="InterPro"/>
</dbReference>
<comment type="function">
    <text evidence="7">Chaperone involved in the correct folding and assembly of outer membrane proteins. Recognizes specific patterns of aromatic residues and the orientation of their side chains, which are found more frequently in integral outer membrane proteins. May act in both early periplasmic and late outer membrane-associated steps of protein maturation.</text>
</comment>
<dbReference type="PANTHER" id="PTHR47637:SF1">
    <property type="entry name" value="CHAPERONE SURA"/>
    <property type="match status" value="1"/>
</dbReference>
<evidence type="ECO:0000313" key="9">
    <source>
        <dbReference type="EMBL" id="HJD45138.1"/>
    </source>
</evidence>
<comment type="domain">
    <text evidence="7">The PPIase activity resides only in the second parvulin domain. The N-terminal region and the C-terminal tail are necessary and sufficient for the chaperone activity of SurA. The PPIase activity is dispensable for SurA to function as a chaperone. The N-terminal region and the C-terminal tail are also required for porin recognition.</text>
</comment>
<sequence length="476" mass="52414" precursor="true">MLVRSTKLALLSSAILLLGSTIAAPVFAQPTETSSASSGGRDVVDGIAAIVDDQVITLRQVDQEASIIAKQMRAQNVPMPPPEVLRVQVLNRMIDEVLQQQQAQQMGVKVSDEEVQNAVAQVAQRNNLSQAQLQAEVERSGVTWSDYLRTLRQDLLMDHLRQQFVDSRININEAEVEALLRSQGGSGQSDADAPIAAPEQLELAQILIRVPEGADRSTISRLQDKAQRLAQQLKSGEDFAGLAAANSDGSEALEGGVLGVRPLDAWPEVFAEAVQTLSPGEVSDVVRSGAGFHILKVLNRGQSRARPSLTSAGGNGQEEAMVVTQTHARHILIKLSQIRNDEQAVDRLNQVRSRLQQGESFEQLAKSFSEDSSAPQGGDLGWLNPGETVPAFEQAMDSLEIGEVSEPIRSPFGWHLIMVEERRQENMANEYRRMQARQHLYQQRIEPAIEDWMSELRGMAYIDNRLEKALRAQQQD</sequence>
<evidence type="ECO:0000256" key="1">
    <source>
        <dbReference type="ARBA" id="ARBA00022729"/>
    </source>
</evidence>
<dbReference type="Gene3D" id="3.10.50.40">
    <property type="match status" value="2"/>
</dbReference>
<reference evidence="9" key="1">
    <citation type="journal article" date="2021" name="PeerJ">
        <title>Extensive microbial diversity within the chicken gut microbiome revealed by metagenomics and culture.</title>
        <authorList>
            <person name="Gilroy R."/>
            <person name="Ravi A."/>
            <person name="Getino M."/>
            <person name="Pursley I."/>
            <person name="Horton D.L."/>
            <person name="Alikhan N.F."/>
            <person name="Baker D."/>
            <person name="Gharbi K."/>
            <person name="Hall N."/>
            <person name="Watson M."/>
            <person name="Adriaenssens E.M."/>
            <person name="Foster-Nyarko E."/>
            <person name="Jarju S."/>
            <person name="Secka A."/>
            <person name="Antonio M."/>
            <person name="Oren A."/>
            <person name="Chaudhuri R.R."/>
            <person name="La Ragione R."/>
            <person name="Hildebrand F."/>
            <person name="Pallen M.J."/>
        </authorList>
    </citation>
    <scope>NUCLEOTIDE SEQUENCE</scope>
    <source>
        <strain evidence="9">9264</strain>
    </source>
</reference>
<organism evidence="9 10">
    <name type="scientific">Candidatus Paenalcaligenes intestinipullorum</name>
    <dbReference type="NCBI Taxonomy" id="2838718"/>
    <lineage>
        <taxon>Bacteria</taxon>
        <taxon>Pseudomonadati</taxon>
        <taxon>Pseudomonadota</taxon>
        <taxon>Betaproteobacteria</taxon>
        <taxon>Burkholderiales</taxon>
        <taxon>Alcaligenaceae</taxon>
        <taxon>Paenalcaligenes</taxon>
    </lineage>
</organism>
<evidence type="ECO:0000313" key="10">
    <source>
        <dbReference type="Proteomes" id="UP000823889"/>
    </source>
</evidence>
<dbReference type="PANTHER" id="PTHR47637">
    <property type="entry name" value="CHAPERONE SURA"/>
    <property type="match status" value="1"/>
</dbReference>
<keyword evidence="5 7" id="KW-0143">Chaperone</keyword>
<name>A0A9D2U9S5_9BURK</name>
<dbReference type="AlphaFoldDB" id="A0A9D2U9S5"/>
<comment type="catalytic activity">
    <reaction evidence="7">
        <text>[protein]-peptidylproline (omega=180) = [protein]-peptidylproline (omega=0)</text>
        <dbReference type="Rhea" id="RHEA:16237"/>
        <dbReference type="Rhea" id="RHEA-COMP:10747"/>
        <dbReference type="Rhea" id="RHEA-COMP:10748"/>
        <dbReference type="ChEBI" id="CHEBI:83833"/>
        <dbReference type="ChEBI" id="CHEBI:83834"/>
        <dbReference type="EC" id="5.2.1.8"/>
    </reaction>
</comment>
<dbReference type="InterPro" id="IPR000297">
    <property type="entry name" value="PPIase_PpiC"/>
</dbReference>
<evidence type="ECO:0000256" key="7">
    <source>
        <dbReference type="HAMAP-Rule" id="MF_01183"/>
    </source>
</evidence>
<comment type="caution">
    <text evidence="9">The sequence shown here is derived from an EMBL/GenBank/DDBJ whole genome shotgun (WGS) entry which is preliminary data.</text>
</comment>
<dbReference type="GO" id="GO:0042277">
    <property type="term" value="F:peptide binding"/>
    <property type="evidence" value="ECO:0007669"/>
    <property type="project" value="InterPro"/>
</dbReference>
<dbReference type="GO" id="GO:0030288">
    <property type="term" value="C:outer membrane-bounded periplasmic space"/>
    <property type="evidence" value="ECO:0007669"/>
    <property type="project" value="InterPro"/>
</dbReference>